<accession>A0A7M3MAZ4</accession>
<keyword evidence="8" id="KW-0547">Nucleotide-binding</keyword>
<dbReference type="GO" id="GO:0000155">
    <property type="term" value="F:phosphorelay sensor kinase activity"/>
    <property type="evidence" value="ECO:0007669"/>
    <property type="project" value="InterPro"/>
</dbReference>
<dbReference type="SUPFAM" id="SSF55874">
    <property type="entry name" value="ATPase domain of HSP90 chaperone/DNA topoisomerase II/histidine kinase"/>
    <property type="match status" value="1"/>
</dbReference>
<gene>
    <name evidence="16" type="ORF">DPQ33_17065</name>
</gene>
<evidence type="ECO:0000313" key="17">
    <source>
        <dbReference type="Proteomes" id="UP000448292"/>
    </source>
</evidence>
<dbReference type="PANTHER" id="PTHR43065">
    <property type="entry name" value="SENSOR HISTIDINE KINASE"/>
    <property type="match status" value="1"/>
</dbReference>
<dbReference type="InterPro" id="IPR003594">
    <property type="entry name" value="HATPase_dom"/>
</dbReference>
<dbReference type="InterPro" id="IPR004358">
    <property type="entry name" value="Sig_transdc_His_kin-like_C"/>
</dbReference>
<keyword evidence="5" id="KW-0597">Phosphoprotein</keyword>
<dbReference type="InterPro" id="IPR005467">
    <property type="entry name" value="His_kinase_dom"/>
</dbReference>
<evidence type="ECO:0000313" key="16">
    <source>
        <dbReference type="EMBL" id="TVM14611.1"/>
    </source>
</evidence>
<dbReference type="Pfam" id="PF02518">
    <property type="entry name" value="HATPase_c"/>
    <property type="match status" value="1"/>
</dbReference>
<dbReference type="EC" id="2.7.13.3" evidence="3"/>
<evidence type="ECO:0000256" key="5">
    <source>
        <dbReference type="ARBA" id="ARBA00022553"/>
    </source>
</evidence>
<evidence type="ECO:0000259" key="15">
    <source>
        <dbReference type="PROSITE" id="PS50109"/>
    </source>
</evidence>
<keyword evidence="17" id="KW-1185">Reference proteome</keyword>
<evidence type="ECO:0000256" key="10">
    <source>
        <dbReference type="ARBA" id="ARBA00022840"/>
    </source>
</evidence>
<dbReference type="PRINTS" id="PR00344">
    <property type="entry name" value="BCTRLSENSOR"/>
</dbReference>
<comment type="subcellular location">
    <subcellularLocation>
        <location evidence="2">Cell membrane</location>
        <topology evidence="2">Multi-pass membrane protein</topology>
    </subcellularLocation>
</comment>
<evidence type="ECO:0000256" key="9">
    <source>
        <dbReference type="ARBA" id="ARBA00022777"/>
    </source>
</evidence>
<comment type="caution">
    <text evidence="16">The sequence shown here is derived from an EMBL/GenBank/DDBJ whole genome shotgun (WGS) entry which is preliminary data.</text>
</comment>
<evidence type="ECO:0000256" key="4">
    <source>
        <dbReference type="ARBA" id="ARBA00022475"/>
    </source>
</evidence>
<dbReference type="OrthoDB" id="9777714at2"/>
<dbReference type="Pfam" id="PF02743">
    <property type="entry name" value="dCache_1"/>
    <property type="match status" value="1"/>
</dbReference>
<protein>
    <recommendedName>
        <fullName evidence="3">histidine kinase</fullName>
        <ecNumber evidence="3">2.7.13.3</ecNumber>
    </recommendedName>
</protein>
<evidence type="ECO:0000256" key="6">
    <source>
        <dbReference type="ARBA" id="ARBA00022679"/>
    </source>
</evidence>
<comment type="catalytic activity">
    <reaction evidence="1">
        <text>ATP + protein L-histidine = ADP + protein N-phospho-L-histidine.</text>
        <dbReference type="EC" id="2.7.13.3"/>
    </reaction>
</comment>
<dbReference type="Gene3D" id="1.10.287.130">
    <property type="match status" value="1"/>
</dbReference>
<keyword evidence="9 16" id="KW-0418">Kinase</keyword>
<keyword evidence="13 14" id="KW-0472">Membrane</keyword>
<proteinExistence type="predicted"/>
<sequence length="550" mass="62186">MVKRNYRRLRWRLIWAIIGFSMIPLMGLGFVLFDKFDSAYEEKAEQNLRTIVDNKQRAIDLFLKEKVSFLKTLAYSYTFEEINDDQAIAGLFRNIESSSNDFVDIGVIDSRGMHVAYRGPYSVADVDYSEERWFFEVMLRGVYVSDVFMGFRNFPHFIIAVQRKEGDKFWILRATVNLEVFNSLVQTVQIGKRGDAYLVNKDNILQTPSRFRTPVLTESRMPEMPTRFTGVAVEKRMIDSEPRLLGMTWLSTVDWLLVISEDPREEMSPMIKAEFNAFLVFLAGTIIVCIGAVFVTNRMVLKIMAADKEAAALDASLLQSNKMAALGKMAAGIAHEVNNPLTLIRESAGWVKDLVAEEDPAAIKNYDEINQTLDKIDRHVERAKSVTHRMLGFGRRMEPRQEGVNVNTIVNETLKFLESEALYRNIEIDKNFDPNIPLITNDPIQMQQVFLNVIDNAIDAIDHDGTITLRSGVTNEGNEVFVSISDTGKGIPPDQLEKVFDPFYTTKKVGEGTGLGLSIVFGILERLGGRIFAESKVGEGSTFTITFPFG</sequence>
<evidence type="ECO:0000256" key="3">
    <source>
        <dbReference type="ARBA" id="ARBA00012438"/>
    </source>
</evidence>
<dbReference type="CDD" id="cd00082">
    <property type="entry name" value="HisKA"/>
    <property type="match status" value="1"/>
</dbReference>
<dbReference type="EMBL" id="QMIE01000022">
    <property type="protein sequence ID" value="TVM14611.1"/>
    <property type="molecule type" value="Genomic_DNA"/>
</dbReference>
<dbReference type="SUPFAM" id="SSF47384">
    <property type="entry name" value="Homodimeric domain of signal transducing histidine kinase"/>
    <property type="match status" value="1"/>
</dbReference>
<name>A0A7M3MAZ4_9BACT</name>
<keyword evidence="6" id="KW-0808">Transferase</keyword>
<dbReference type="InterPro" id="IPR036890">
    <property type="entry name" value="HATPase_C_sf"/>
</dbReference>
<feature type="transmembrane region" description="Helical" evidence="14">
    <location>
        <begin position="275"/>
        <end position="295"/>
    </location>
</feature>
<dbReference type="Gene3D" id="3.30.565.10">
    <property type="entry name" value="Histidine kinase-like ATPase, C-terminal domain"/>
    <property type="match status" value="1"/>
</dbReference>
<organism evidence="16 17">
    <name type="scientific">Oceanidesulfovibrio indonesiensis</name>
    <dbReference type="NCBI Taxonomy" id="54767"/>
    <lineage>
        <taxon>Bacteria</taxon>
        <taxon>Pseudomonadati</taxon>
        <taxon>Thermodesulfobacteriota</taxon>
        <taxon>Desulfovibrionia</taxon>
        <taxon>Desulfovibrionales</taxon>
        <taxon>Desulfovibrionaceae</taxon>
        <taxon>Oceanidesulfovibrio</taxon>
    </lineage>
</organism>
<evidence type="ECO:0000256" key="7">
    <source>
        <dbReference type="ARBA" id="ARBA00022692"/>
    </source>
</evidence>
<reference evidence="16 17" key="1">
    <citation type="submission" date="2018-06" db="EMBL/GenBank/DDBJ databases">
        <title>Complete genome of Desulfovibrio indonesiensis P37SLT.</title>
        <authorList>
            <person name="Crispim J.S."/>
            <person name="Vidigal P.M.P."/>
            <person name="Silva L.C.F."/>
            <person name="Laguardia C.N."/>
            <person name="Araujo L.C."/>
            <person name="Dias R.S."/>
            <person name="Sousa M.P."/>
            <person name="Paula S.O."/>
            <person name="Silva C."/>
        </authorList>
    </citation>
    <scope>NUCLEOTIDE SEQUENCE [LARGE SCALE GENOMIC DNA]</scope>
    <source>
        <strain evidence="16 17">P37SLT</strain>
    </source>
</reference>
<dbReference type="PANTHER" id="PTHR43065:SF46">
    <property type="entry name" value="C4-DICARBOXYLATE TRANSPORT SENSOR PROTEIN DCTB"/>
    <property type="match status" value="1"/>
</dbReference>
<evidence type="ECO:0000256" key="8">
    <source>
        <dbReference type="ARBA" id="ARBA00022741"/>
    </source>
</evidence>
<dbReference type="InterPro" id="IPR003661">
    <property type="entry name" value="HisK_dim/P_dom"/>
</dbReference>
<dbReference type="InterPro" id="IPR036097">
    <property type="entry name" value="HisK_dim/P_sf"/>
</dbReference>
<evidence type="ECO:0000256" key="12">
    <source>
        <dbReference type="ARBA" id="ARBA00023012"/>
    </source>
</evidence>
<dbReference type="AlphaFoldDB" id="A0A7M3MAZ4"/>
<dbReference type="Gene3D" id="3.30.450.20">
    <property type="entry name" value="PAS domain"/>
    <property type="match status" value="1"/>
</dbReference>
<evidence type="ECO:0000256" key="14">
    <source>
        <dbReference type="SAM" id="Phobius"/>
    </source>
</evidence>
<dbReference type="Pfam" id="PF00512">
    <property type="entry name" value="HisKA"/>
    <property type="match status" value="1"/>
</dbReference>
<dbReference type="Proteomes" id="UP000448292">
    <property type="component" value="Unassembled WGS sequence"/>
</dbReference>
<dbReference type="SMART" id="SM00388">
    <property type="entry name" value="HisKA"/>
    <property type="match status" value="1"/>
</dbReference>
<evidence type="ECO:0000256" key="2">
    <source>
        <dbReference type="ARBA" id="ARBA00004651"/>
    </source>
</evidence>
<dbReference type="InterPro" id="IPR033479">
    <property type="entry name" value="dCache_1"/>
</dbReference>
<keyword evidence="12" id="KW-0902">Two-component regulatory system</keyword>
<keyword evidence="7 14" id="KW-0812">Transmembrane</keyword>
<keyword evidence="4" id="KW-1003">Cell membrane</keyword>
<dbReference type="PROSITE" id="PS50109">
    <property type="entry name" value="HIS_KIN"/>
    <property type="match status" value="1"/>
</dbReference>
<dbReference type="SMART" id="SM00387">
    <property type="entry name" value="HATPase_c"/>
    <property type="match status" value="1"/>
</dbReference>
<evidence type="ECO:0000256" key="11">
    <source>
        <dbReference type="ARBA" id="ARBA00022989"/>
    </source>
</evidence>
<feature type="domain" description="Histidine kinase" evidence="15">
    <location>
        <begin position="332"/>
        <end position="550"/>
    </location>
</feature>
<dbReference type="RefSeq" id="WP_144304441.1">
    <property type="nucleotide sequence ID" value="NZ_QMIE01000022.1"/>
</dbReference>
<dbReference type="GO" id="GO:0005886">
    <property type="term" value="C:plasma membrane"/>
    <property type="evidence" value="ECO:0007669"/>
    <property type="project" value="UniProtKB-SubCell"/>
</dbReference>
<evidence type="ECO:0000256" key="13">
    <source>
        <dbReference type="ARBA" id="ARBA00023136"/>
    </source>
</evidence>
<keyword evidence="10" id="KW-0067">ATP-binding</keyword>
<dbReference type="GO" id="GO:0005524">
    <property type="term" value="F:ATP binding"/>
    <property type="evidence" value="ECO:0007669"/>
    <property type="project" value="UniProtKB-KW"/>
</dbReference>
<evidence type="ECO:0000256" key="1">
    <source>
        <dbReference type="ARBA" id="ARBA00000085"/>
    </source>
</evidence>
<keyword evidence="11 14" id="KW-1133">Transmembrane helix</keyword>
<feature type="transmembrane region" description="Helical" evidence="14">
    <location>
        <begin position="12"/>
        <end position="33"/>
    </location>
</feature>